<keyword evidence="4" id="KW-0663">Pyridoxal phosphate</keyword>
<dbReference type="InterPro" id="IPR052357">
    <property type="entry name" value="Orn_Lys_Arg_decarboxylase-I"/>
</dbReference>
<protein>
    <submittedName>
        <fullName evidence="8">Arginine/lysine/ornithine decarboxylase</fullName>
    </submittedName>
</protein>
<dbReference type="InterPro" id="IPR008286">
    <property type="entry name" value="Prn/Lys/Arg_de-COase_C"/>
</dbReference>
<comment type="caution">
    <text evidence="8">The sequence shown here is derived from an EMBL/GenBank/DDBJ whole genome shotgun (WGS) entry which is preliminary data.</text>
</comment>
<proteinExistence type="inferred from homology"/>
<dbReference type="PANTHER" id="PTHR43277:SF4">
    <property type="entry name" value="ARGININE DECARBOXYLASE"/>
    <property type="match status" value="1"/>
</dbReference>
<dbReference type="Pfam" id="PF03711">
    <property type="entry name" value="OKR_DC_1_C"/>
    <property type="match status" value="1"/>
</dbReference>
<feature type="domain" description="Orn/Lys/Arg decarboxylases family 1 pyridoxal-P attachment site" evidence="6">
    <location>
        <begin position="14"/>
        <end position="319"/>
    </location>
</feature>
<dbReference type="InterPro" id="IPR015424">
    <property type="entry name" value="PyrdxlP-dep_Trfase"/>
</dbReference>
<evidence type="ECO:0000256" key="1">
    <source>
        <dbReference type="ARBA" id="ARBA00001933"/>
    </source>
</evidence>
<evidence type="ECO:0000256" key="4">
    <source>
        <dbReference type="ARBA" id="ARBA00022898"/>
    </source>
</evidence>
<evidence type="ECO:0000256" key="2">
    <source>
        <dbReference type="ARBA" id="ARBA00010671"/>
    </source>
</evidence>
<dbReference type="Gene3D" id="3.40.640.10">
    <property type="entry name" value="Type I PLP-dependent aspartate aminotransferase-like (Major domain)"/>
    <property type="match status" value="1"/>
</dbReference>
<evidence type="ECO:0000313" key="9">
    <source>
        <dbReference type="Proteomes" id="UP000272729"/>
    </source>
</evidence>
<dbReference type="AlphaFoldDB" id="A0A495X6Y9"/>
<organism evidence="8 9">
    <name type="scientific">Saccharothrix variisporea</name>
    <dbReference type="NCBI Taxonomy" id="543527"/>
    <lineage>
        <taxon>Bacteria</taxon>
        <taxon>Bacillati</taxon>
        <taxon>Actinomycetota</taxon>
        <taxon>Actinomycetes</taxon>
        <taxon>Pseudonocardiales</taxon>
        <taxon>Pseudonocardiaceae</taxon>
        <taxon>Saccharothrix</taxon>
    </lineage>
</organism>
<dbReference type="EMBL" id="RBXR01000001">
    <property type="protein sequence ID" value="RKT68784.1"/>
    <property type="molecule type" value="Genomic_DNA"/>
</dbReference>
<keyword evidence="5" id="KW-0456">Lyase</keyword>
<reference evidence="8 9" key="1">
    <citation type="submission" date="2018-10" db="EMBL/GenBank/DDBJ databases">
        <title>Sequencing the genomes of 1000 actinobacteria strains.</title>
        <authorList>
            <person name="Klenk H.-P."/>
        </authorList>
    </citation>
    <scope>NUCLEOTIDE SEQUENCE [LARGE SCALE GENOMIC DNA]</scope>
    <source>
        <strain evidence="8 9">DSM 43911</strain>
    </source>
</reference>
<dbReference type="SUPFAM" id="SSF55904">
    <property type="entry name" value="Ornithine decarboxylase C-terminal domain"/>
    <property type="match status" value="1"/>
</dbReference>
<evidence type="ECO:0000259" key="6">
    <source>
        <dbReference type="Pfam" id="PF01276"/>
    </source>
</evidence>
<dbReference type="PANTHER" id="PTHR43277">
    <property type="entry name" value="ARGININE DECARBOXYLASE"/>
    <property type="match status" value="1"/>
</dbReference>
<dbReference type="GO" id="GO:0016831">
    <property type="term" value="F:carboxy-lyase activity"/>
    <property type="evidence" value="ECO:0007669"/>
    <property type="project" value="UniProtKB-KW"/>
</dbReference>
<dbReference type="SUPFAM" id="SSF53383">
    <property type="entry name" value="PLP-dependent transferases"/>
    <property type="match status" value="1"/>
</dbReference>
<comment type="cofactor">
    <cofactor evidence="1">
        <name>pyridoxal 5'-phosphate</name>
        <dbReference type="ChEBI" id="CHEBI:597326"/>
    </cofactor>
</comment>
<sequence>MTVAHGRMDHSKAPVLDAIAEYHRRGHVPFIPPGHKQGRGVDPRVLEVLGKDVFRSDIIMMNGLDDRMMSGGVLSEAEELMADAVDADKAFFSTCGSSLSVKTCIITVARPGQKLLLSRNAHKSVIAGVIISGVEPVWVHPRWDAFWEWSYPPAPDDVAEAFSRAPDAVGMLLITPTDYGTCAAIKKTAEVCHAHDKPLIVDEAWGAHLPFHPGLPAWAMDAGADLCVTSVHKMGAGLEQGSVYHLQGDRVDPDVLSMRSDILDTTSPSALVYAGLDGWRRQMVEHGSQLLDRTLKLCAEVRDRLRGLVTVVEREHVVSPDRADDHDPLKIVMDLSELGISGYTANEWLRSECAVDVGLSDHRRIAAQITVADDESTAERLVTAIAALVEKSGSLPRAKRVEIPDPGELELEQAMLPREAHFADASHVPAREAVGRICAETLSPYPPGVPAALPGEVITQPVVDYLLSGHEAGMYLPDPTDASLKTIRVVDQH</sequence>
<dbReference type="Proteomes" id="UP000272729">
    <property type="component" value="Unassembled WGS sequence"/>
</dbReference>
<dbReference type="InterPro" id="IPR015421">
    <property type="entry name" value="PyrdxlP-dep_Trfase_major"/>
</dbReference>
<keyword evidence="9" id="KW-1185">Reference proteome</keyword>
<dbReference type="InterPro" id="IPR036633">
    <property type="entry name" value="Prn/Lys/Arg_de-COase_C_sf"/>
</dbReference>
<feature type="domain" description="Orn/Lys/Arg decarboxylase C-terminal" evidence="7">
    <location>
        <begin position="412"/>
        <end position="477"/>
    </location>
</feature>
<evidence type="ECO:0000256" key="3">
    <source>
        <dbReference type="ARBA" id="ARBA00022793"/>
    </source>
</evidence>
<dbReference type="Pfam" id="PF01276">
    <property type="entry name" value="OKR_DC_1"/>
    <property type="match status" value="1"/>
</dbReference>
<evidence type="ECO:0000259" key="7">
    <source>
        <dbReference type="Pfam" id="PF03711"/>
    </source>
</evidence>
<evidence type="ECO:0000313" key="8">
    <source>
        <dbReference type="EMBL" id="RKT68784.1"/>
    </source>
</evidence>
<keyword evidence="3" id="KW-0210">Decarboxylase</keyword>
<comment type="similarity">
    <text evidence="2">Belongs to the Orn/Lys/Arg decarboxylase class-I family.</text>
</comment>
<evidence type="ECO:0000256" key="5">
    <source>
        <dbReference type="ARBA" id="ARBA00023239"/>
    </source>
</evidence>
<accession>A0A495X6Y9</accession>
<dbReference type="Gene3D" id="3.90.100.10">
    <property type="entry name" value="Orn/Lys/Arg decarboxylase, C-terminal domain"/>
    <property type="match status" value="1"/>
</dbReference>
<name>A0A495X6Y9_9PSEU</name>
<dbReference type="InterPro" id="IPR000310">
    <property type="entry name" value="Orn/Lys/Arg_deCO2ase_major_dom"/>
</dbReference>
<gene>
    <name evidence="8" type="ORF">DFJ66_1977</name>
</gene>